<dbReference type="PANTHER" id="PTHR30011:SF16">
    <property type="entry name" value="C2H2 FINGER DOMAIN TRANSCRIPTION FACTOR (EUROFUNG)-RELATED"/>
    <property type="match status" value="1"/>
</dbReference>
<evidence type="ECO:0000256" key="2">
    <source>
        <dbReference type="ARBA" id="ARBA00022643"/>
    </source>
</evidence>
<dbReference type="InterPro" id="IPR011251">
    <property type="entry name" value="Luciferase-like_dom"/>
</dbReference>
<evidence type="ECO:0000256" key="1">
    <source>
        <dbReference type="ARBA" id="ARBA00022630"/>
    </source>
</evidence>
<dbReference type="Pfam" id="PF00296">
    <property type="entry name" value="Bac_luciferase"/>
    <property type="match status" value="1"/>
</dbReference>
<dbReference type="RefSeq" id="WP_344022220.1">
    <property type="nucleotide sequence ID" value="NZ_BAAAJK010000009.1"/>
</dbReference>
<dbReference type="NCBIfam" id="TIGR03860">
    <property type="entry name" value="FMN_nitrolo"/>
    <property type="match status" value="1"/>
</dbReference>
<dbReference type="EMBL" id="BAAAJK010000009">
    <property type="protein sequence ID" value="GAA1389124.1"/>
    <property type="molecule type" value="Genomic_DNA"/>
</dbReference>
<keyword evidence="8" id="KW-1185">Reference proteome</keyword>
<dbReference type="SUPFAM" id="SSF51679">
    <property type="entry name" value="Bacterial luciferase-like"/>
    <property type="match status" value="1"/>
</dbReference>
<dbReference type="PANTHER" id="PTHR30011">
    <property type="entry name" value="ALKANESULFONATE MONOOXYGENASE-RELATED"/>
    <property type="match status" value="1"/>
</dbReference>
<evidence type="ECO:0000313" key="7">
    <source>
        <dbReference type="EMBL" id="GAA1389124.1"/>
    </source>
</evidence>
<dbReference type="InterPro" id="IPR051260">
    <property type="entry name" value="Diverse_substr_monoxygenases"/>
</dbReference>
<evidence type="ECO:0000256" key="4">
    <source>
        <dbReference type="ARBA" id="ARBA00023033"/>
    </source>
</evidence>
<proteinExistence type="inferred from homology"/>
<evidence type="ECO:0000313" key="8">
    <source>
        <dbReference type="Proteomes" id="UP001501414"/>
    </source>
</evidence>
<comment type="similarity">
    <text evidence="5">Belongs to the NtaA/SnaA/DszA monooxygenase family.</text>
</comment>
<dbReference type="Proteomes" id="UP001501414">
    <property type="component" value="Unassembled WGS sequence"/>
</dbReference>
<accession>A0ABP4IKZ5</accession>
<dbReference type="InterPro" id="IPR016215">
    <property type="entry name" value="NTA_MOA"/>
</dbReference>
<sequence>MPRKQIHLAAHFPGVNNTTVWSDPASGSHIEFESFAHFARTAERAKFDFLFLAEGLRLREHRGEIYDLDVMGRPDTFTVLHALAAVTDRLGLAGTINSTFTEPYDVARQFATLDHLSGGRAAWNVVTSWDAFTGENFRRGGFLPKEQRYARAKEQLAATAAIWDSRSGPDDRSTFSYTSGQFDVHGRFALPRSPQGRPVILQAGDSEEGREFAAASADAIFSRHSEPAAGRAFLADVKGRLARYGRGWDDLKIMPAATFVLGDTDAEAAERAEVIRHQQVSPQTAIVFAEQLWNTDLSGRDPDGPLPEFDPVEGELVSKGRASVRQYRDPKAVADEWRAIAAEKNLTLRETVIEVAGRHTFVGSPQTVAAAIDDAVQTDAADGYVLVPHVTPAGLDEFADRVVPLLQERGSFRTEYTGTTLREHLGLPVVATTTDPTEAATAAPGAGR</sequence>
<reference evidence="8" key="1">
    <citation type="journal article" date="2019" name="Int. J. Syst. Evol. Microbiol.">
        <title>The Global Catalogue of Microorganisms (GCM) 10K type strain sequencing project: providing services to taxonomists for standard genome sequencing and annotation.</title>
        <authorList>
            <consortium name="The Broad Institute Genomics Platform"/>
            <consortium name="The Broad Institute Genome Sequencing Center for Infectious Disease"/>
            <person name="Wu L."/>
            <person name="Ma J."/>
        </authorList>
    </citation>
    <scope>NUCLEOTIDE SEQUENCE [LARGE SCALE GENOMIC DNA]</scope>
    <source>
        <strain evidence="8">JCM 11896</strain>
    </source>
</reference>
<dbReference type="PIRSF" id="PIRSF000337">
    <property type="entry name" value="NTA_MOA"/>
    <property type="match status" value="1"/>
</dbReference>
<dbReference type="InterPro" id="IPR036661">
    <property type="entry name" value="Luciferase-like_sf"/>
</dbReference>
<keyword evidence="1" id="KW-0285">Flavoprotein</keyword>
<evidence type="ECO:0000259" key="6">
    <source>
        <dbReference type="Pfam" id="PF00296"/>
    </source>
</evidence>
<gene>
    <name evidence="7" type="ORF">GCM10009613_27530</name>
</gene>
<protein>
    <submittedName>
        <fullName evidence="7">NtaA/DmoA family FMN-dependent monooxygenase</fullName>
    </submittedName>
</protein>
<dbReference type="Gene3D" id="3.20.20.30">
    <property type="entry name" value="Luciferase-like domain"/>
    <property type="match status" value="1"/>
</dbReference>
<comment type="caution">
    <text evidence="7">The sequence shown here is derived from an EMBL/GenBank/DDBJ whole genome shotgun (WGS) entry which is preliminary data.</text>
</comment>
<keyword evidence="3" id="KW-0560">Oxidoreductase</keyword>
<name>A0ABP4IKZ5_9PSEU</name>
<organism evidence="7 8">
    <name type="scientific">Pseudonocardia kongjuensis</name>
    <dbReference type="NCBI Taxonomy" id="102227"/>
    <lineage>
        <taxon>Bacteria</taxon>
        <taxon>Bacillati</taxon>
        <taxon>Actinomycetota</taxon>
        <taxon>Actinomycetes</taxon>
        <taxon>Pseudonocardiales</taxon>
        <taxon>Pseudonocardiaceae</taxon>
        <taxon>Pseudonocardia</taxon>
    </lineage>
</organism>
<dbReference type="GO" id="GO:0004497">
    <property type="term" value="F:monooxygenase activity"/>
    <property type="evidence" value="ECO:0007669"/>
    <property type="project" value="UniProtKB-KW"/>
</dbReference>
<feature type="domain" description="Luciferase-like" evidence="6">
    <location>
        <begin position="25"/>
        <end position="378"/>
    </location>
</feature>
<evidence type="ECO:0000256" key="3">
    <source>
        <dbReference type="ARBA" id="ARBA00023002"/>
    </source>
</evidence>
<evidence type="ECO:0000256" key="5">
    <source>
        <dbReference type="ARBA" id="ARBA00033748"/>
    </source>
</evidence>
<keyword evidence="2" id="KW-0288">FMN</keyword>
<keyword evidence="4 7" id="KW-0503">Monooxygenase</keyword>